<dbReference type="EMBL" id="ADMH02000616">
    <property type="protein sequence ID" value="ETN65612.1"/>
    <property type="molecule type" value="Genomic_DNA"/>
</dbReference>
<evidence type="ECO:0000256" key="1">
    <source>
        <dbReference type="ARBA" id="ARBA00004123"/>
    </source>
</evidence>
<dbReference type="Pfam" id="PF03215">
    <property type="entry name" value="Rad17"/>
    <property type="match status" value="1"/>
</dbReference>
<dbReference type="OMA" id="VICASKA"/>
<dbReference type="InterPro" id="IPR004582">
    <property type="entry name" value="Checkpoint_prot_Rad17_Rad24"/>
</dbReference>
<dbReference type="PANTHER" id="PTHR12172:SF0">
    <property type="entry name" value="CELL CYCLE CHECKPOINT PROTEIN RAD17"/>
    <property type="match status" value="1"/>
</dbReference>
<evidence type="ECO:0000256" key="5">
    <source>
        <dbReference type="ARBA" id="ARBA00022840"/>
    </source>
</evidence>
<dbReference type="GO" id="GO:0000077">
    <property type="term" value="P:DNA damage checkpoint signaling"/>
    <property type="evidence" value="ECO:0007669"/>
    <property type="project" value="TreeGrafter"/>
</dbReference>
<evidence type="ECO:0000256" key="6">
    <source>
        <dbReference type="ARBA" id="ARBA00023242"/>
    </source>
</evidence>
<keyword evidence="7" id="KW-0131">Cell cycle</keyword>
<proteinExistence type="inferred from homology"/>
<dbReference type="STRING" id="43151.W5JMK7"/>
<dbReference type="GO" id="GO:0003682">
    <property type="term" value="F:chromatin binding"/>
    <property type="evidence" value="ECO:0007669"/>
    <property type="project" value="TreeGrafter"/>
</dbReference>
<dbReference type="GO" id="GO:0006281">
    <property type="term" value="P:DNA repair"/>
    <property type="evidence" value="ECO:0007669"/>
    <property type="project" value="InterPro"/>
</dbReference>
<dbReference type="SMART" id="SM00382">
    <property type="entry name" value="AAA"/>
    <property type="match status" value="1"/>
</dbReference>
<dbReference type="SUPFAM" id="SSF52540">
    <property type="entry name" value="P-loop containing nucleoside triphosphate hydrolases"/>
    <property type="match status" value="1"/>
</dbReference>
<keyword evidence="4" id="KW-0227">DNA damage</keyword>
<name>W5JMK7_ANODA</name>
<keyword evidence="11" id="KW-1185">Reference proteome</keyword>
<keyword evidence="6" id="KW-0539">Nucleus</keyword>
<comment type="subcellular location">
    <subcellularLocation>
        <location evidence="1">Nucleus</location>
    </subcellularLocation>
</comment>
<dbReference type="HOGENOM" id="CLU_018598_3_0_1"/>
<dbReference type="InterPro" id="IPR003593">
    <property type="entry name" value="AAA+_ATPase"/>
</dbReference>
<dbReference type="Proteomes" id="UP000000673">
    <property type="component" value="Unassembled WGS sequence"/>
</dbReference>
<keyword evidence="3" id="KW-0547">Nucleotide-binding</keyword>
<gene>
    <name evidence="9" type="ORF">AND_002618</name>
</gene>
<dbReference type="PANTHER" id="PTHR12172">
    <property type="entry name" value="CELL CYCLE CHECKPOINT PROTEIN RAD17"/>
    <property type="match status" value="1"/>
</dbReference>
<organism evidence="9">
    <name type="scientific">Anopheles darlingi</name>
    <name type="common">Mosquito</name>
    <dbReference type="NCBI Taxonomy" id="43151"/>
    <lineage>
        <taxon>Eukaryota</taxon>
        <taxon>Metazoa</taxon>
        <taxon>Ecdysozoa</taxon>
        <taxon>Arthropoda</taxon>
        <taxon>Hexapoda</taxon>
        <taxon>Insecta</taxon>
        <taxon>Pterygota</taxon>
        <taxon>Neoptera</taxon>
        <taxon>Endopterygota</taxon>
        <taxon>Diptera</taxon>
        <taxon>Nematocera</taxon>
        <taxon>Culicoidea</taxon>
        <taxon>Culicidae</taxon>
        <taxon>Anophelinae</taxon>
        <taxon>Anopheles</taxon>
    </lineage>
</organism>
<evidence type="ECO:0000313" key="10">
    <source>
        <dbReference type="EnsemblMetazoa" id="ADAC002618-PA"/>
    </source>
</evidence>
<comment type="similarity">
    <text evidence="2">Belongs to the rad17/RAD24 family.</text>
</comment>
<dbReference type="FunCoup" id="W5JMK7">
    <property type="interactions" value="949"/>
</dbReference>
<dbReference type="GO" id="GO:0003689">
    <property type="term" value="F:DNA clamp loader activity"/>
    <property type="evidence" value="ECO:0007669"/>
    <property type="project" value="TreeGrafter"/>
</dbReference>
<feature type="domain" description="AAA+ ATPase" evidence="8">
    <location>
        <begin position="53"/>
        <end position="205"/>
    </location>
</feature>
<evidence type="ECO:0000256" key="4">
    <source>
        <dbReference type="ARBA" id="ARBA00022763"/>
    </source>
</evidence>
<dbReference type="AlphaFoldDB" id="W5JMK7"/>
<evidence type="ECO:0000256" key="7">
    <source>
        <dbReference type="ARBA" id="ARBA00023306"/>
    </source>
</evidence>
<dbReference type="VEuPathDB" id="VectorBase:ADAC002618"/>
<sequence>MLRKGKEESSDLLRQFEPAKEADLAIHVKKVEEIKHWLEAALQDSEYEPEGIAKQILLVTGPSGSGKSVCVKTIAKQLKCDVKEWTTPVDLELFYEDNFDFESREDRRSRQSQKQLFNDFLHKSSRYCSLFSSPGTERKVLLVKDFPNSFLRSPEEFHESLEIYQNQSSTPIIFIATDASSKSLDIAMKLFPPAIMENFHVDTIKFNTVSVTLMKKAIKRISTLIGGSAELRKTFQVPPKAVEEDIVASSQGDLRNCCLNYLFTCLKSIPSSLAHQSAGSKTKKPTDKGSTNRHKGALGLSEGLTVMHGLGRILHPKYVNNDIGTRFLHAPEDITDSFISQPAAIISLLHSNYVSRCSDVHCLSSASDCLAVADVIMNEYRSDQLASYGLNLAVRGIMVNNQQTAHGWHQIKKKVSIQLQNSAQLYTDELTKLGIITRPIPQKMFASEYRGLISIIRR</sequence>
<dbReference type="GO" id="GO:0033314">
    <property type="term" value="P:mitotic DNA replication checkpoint signaling"/>
    <property type="evidence" value="ECO:0007669"/>
    <property type="project" value="TreeGrafter"/>
</dbReference>
<evidence type="ECO:0000313" key="11">
    <source>
        <dbReference type="Proteomes" id="UP000000673"/>
    </source>
</evidence>
<evidence type="ECO:0000259" key="8">
    <source>
        <dbReference type="SMART" id="SM00382"/>
    </source>
</evidence>
<evidence type="ECO:0000256" key="2">
    <source>
        <dbReference type="ARBA" id="ARBA00006168"/>
    </source>
</evidence>
<dbReference type="EnsemblMetazoa" id="ADAC002618-RA">
    <property type="protein sequence ID" value="ADAC002618-PA"/>
    <property type="gene ID" value="ADAC002618"/>
</dbReference>
<evidence type="ECO:0000256" key="3">
    <source>
        <dbReference type="ARBA" id="ARBA00022741"/>
    </source>
</evidence>
<dbReference type="eggNOG" id="KOG1970">
    <property type="taxonomic scope" value="Eukaryota"/>
</dbReference>
<dbReference type="InterPro" id="IPR027417">
    <property type="entry name" value="P-loop_NTPase"/>
</dbReference>
<reference evidence="9 11" key="1">
    <citation type="journal article" date="2010" name="BMC Genomics">
        <title>Combination of measures distinguishes pre-miRNAs from other stem-loops in the genome of the newly sequenced Anopheles darlingi.</title>
        <authorList>
            <person name="Mendes N.D."/>
            <person name="Freitas A.T."/>
            <person name="Vasconcelos A.T."/>
            <person name="Sagot M.F."/>
        </authorList>
    </citation>
    <scope>NUCLEOTIDE SEQUENCE</scope>
</reference>
<evidence type="ECO:0000313" key="9">
    <source>
        <dbReference type="EMBL" id="ETN65612.1"/>
    </source>
</evidence>
<dbReference type="GO" id="GO:0005524">
    <property type="term" value="F:ATP binding"/>
    <property type="evidence" value="ECO:0007669"/>
    <property type="project" value="UniProtKB-KW"/>
</dbReference>
<accession>W5JMK7</accession>
<reference evidence="10" key="4">
    <citation type="submission" date="2015-06" db="UniProtKB">
        <authorList>
            <consortium name="EnsemblMetazoa"/>
        </authorList>
    </citation>
    <scope>IDENTIFICATION</scope>
</reference>
<dbReference type="GO" id="GO:0005634">
    <property type="term" value="C:nucleus"/>
    <property type="evidence" value="ECO:0007669"/>
    <property type="project" value="UniProtKB-SubCell"/>
</dbReference>
<reference evidence="9" key="3">
    <citation type="journal article" date="2013" name="Nucleic Acids Res.">
        <title>The genome of Anopheles darlingi, the main neotropical malaria vector.</title>
        <authorList>
            <person name="Marinotti O."/>
            <person name="Cerqueira G.C."/>
            <person name="de Almeida L.G."/>
            <person name="Ferro M.I."/>
            <person name="Loreto E.L."/>
            <person name="Zaha A."/>
            <person name="Teixeira S.M."/>
            <person name="Wespiser A.R."/>
            <person name="Almeida E Silva A."/>
            <person name="Schlindwein A.D."/>
            <person name="Pacheco A.C."/>
            <person name="Silva A.L."/>
            <person name="Graveley B.R."/>
            <person name="Walenz B.P."/>
            <person name="Lima Bde A."/>
            <person name="Ribeiro C.A."/>
            <person name="Nunes-Silva C.G."/>
            <person name="de Carvalho C.R."/>
            <person name="Soares C.M."/>
            <person name="de Menezes C.B."/>
            <person name="Matiolli C."/>
            <person name="Caffrey D."/>
            <person name="Araujo D.A."/>
            <person name="de Oliveira D.M."/>
            <person name="Golenbock D."/>
            <person name="Grisard E.C."/>
            <person name="Fantinatti-Garboggini F."/>
            <person name="de Carvalho F.M."/>
            <person name="Barcellos F.G."/>
            <person name="Prosdocimi F."/>
            <person name="May G."/>
            <person name="Azevedo Junior G.M."/>
            <person name="Guimaraes G.M."/>
            <person name="Goldman G.H."/>
            <person name="Padilha I.Q."/>
            <person name="Batista Jda S."/>
            <person name="Ferro J.A."/>
            <person name="Ribeiro J.M."/>
            <person name="Fietto J.L."/>
            <person name="Dabbas K.M."/>
            <person name="Cerdeira L."/>
            <person name="Agnez-Lima L.F."/>
            <person name="Brocchi M."/>
            <person name="de Carvalho M.O."/>
            <person name="Teixeira Mde M."/>
            <person name="Diniz Maia Mde M."/>
            <person name="Goldman M.H."/>
            <person name="Cruz Schneider M.P."/>
            <person name="Felipe M.S."/>
            <person name="Hungria M."/>
            <person name="Nicolas M.F."/>
            <person name="Pereira M."/>
            <person name="Montes M.A."/>
            <person name="Cantao M.E."/>
            <person name="Vincentz M."/>
            <person name="Rafael M.S."/>
            <person name="Silverman N."/>
            <person name="Stoco P.H."/>
            <person name="Souza R.C."/>
            <person name="Vicentini R."/>
            <person name="Gazzinelli R.T."/>
            <person name="Neves Rde O."/>
            <person name="Silva R."/>
            <person name="Astolfi-Filho S."/>
            <person name="Maciel T.E."/>
            <person name="Urmenyi T.P."/>
            <person name="Tadei W.P."/>
            <person name="Camargo E.P."/>
            <person name="de Vasconcelos A.T."/>
        </authorList>
    </citation>
    <scope>NUCLEOTIDE SEQUENCE</scope>
</reference>
<dbReference type="Gene3D" id="3.40.50.300">
    <property type="entry name" value="P-loop containing nucleotide triphosphate hydrolases"/>
    <property type="match status" value="1"/>
</dbReference>
<keyword evidence="5" id="KW-0067">ATP-binding</keyword>
<reference evidence="9" key="2">
    <citation type="submission" date="2010-05" db="EMBL/GenBank/DDBJ databases">
        <authorList>
            <person name="Almeida L.G."/>
            <person name="Nicolas M.F."/>
            <person name="Souza R.C."/>
            <person name="Vasconcelos A.T.R."/>
        </authorList>
    </citation>
    <scope>NUCLEOTIDE SEQUENCE</scope>
</reference>
<dbReference type="VEuPathDB" id="VectorBase:ADAR2_006243"/>
<protein>
    <submittedName>
        <fullName evidence="9">Cell cycle checkpoint protein rad17</fullName>
    </submittedName>
</protein>